<comment type="caution">
    <text evidence="1">The sequence shown here is derived from an EMBL/GenBank/DDBJ whole genome shotgun (WGS) entry which is preliminary data.</text>
</comment>
<reference evidence="1 2" key="1">
    <citation type="submission" date="2021-01" db="EMBL/GenBank/DDBJ databases">
        <title>Genome public.</title>
        <authorList>
            <person name="Liu C."/>
            <person name="Sun Q."/>
        </authorList>
    </citation>
    <scope>NUCLEOTIDE SEQUENCE [LARGE SCALE GENOMIC DNA]</scope>
    <source>
        <strain evidence="1 2">YIM B02515</strain>
    </source>
</reference>
<keyword evidence="2" id="KW-1185">Reference proteome</keyword>
<organism evidence="1 2">
    <name type="scientific">Clostridium rhizosphaerae</name>
    <dbReference type="NCBI Taxonomy" id="2803861"/>
    <lineage>
        <taxon>Bacteria</taxon>
        <taxon>Bacillati</taxon>
        <taxon>Bacillota</taxon>
        <taxon>Clostridia</taxon>
        <taxon>Eubacteriales</taxon>
        <taxon>Clostridiaceae</taxon>
        <taxon>Clostridium</taxon>
    </lineage>
</organism>
<sequence>MKKFIIIIILTISVLVGFVILKDKGYNPYSGTYIYTGEGNLILKLKKDNSYILYYPVGRRDDFVKGEYEVKDNNIALTPDKDNINKIMTKALHGKVEGSRIRFVEYDGDFLKH</sequence>
<accession>A0ABS1T9E6</accession>
<evidence type="ECO:0000313" key="2">
    <source>
        <dbReference type="Proteomes" id="UP000632377"/>
    </source>
</evidence>
<protein>
    <recommendedName>
        <fullName evidence="3">DUF4907 domain-containing protein</fullName>
    </recommendedName>
</protein>
<name>A0ABS1T9E6_9CLOT</name>
<dbReference type="Proteomes" id="UP000632377">
    <property type="component" value="Unassembled WGS sequence"/>
</dbReference>
<proteinExistence type="predicted"/>
<gene>
    <name evidence="1" type="ORF">JK636_09365</name>
</gene>
<dbReference type="RefSeq" id="WP_202748549.1">
    <property type="nucleotide sequence ID" value="NZ_JAESWC010000002.1"/>
</dbReference>
<evidence type="ECO:0008006" key="3">
    <source>
        <dbReference type="Google" id="ProtNLM"/>
    </source>
</evidence>
<evidence type="ECO:0000313" key="1">
    <source>
        <dbReference type="EMBL" id="MBL4935968.1"/>
    </source>
</evidence>
<dbReference type="EMBL" id="JAESWC010000002">
    <property type="protein sequence ID" value="MBL4935968.1"/>
    <property type="molecule type" value="Genomic_DNA"/>
</dbReference>